<evidence type="ECO:0000313" key="2">
    <source>
        <dbReference type="EMBL" id="CAL1705516.1"/>
    </source>
</evidence>
<name>A0ABP1DCB3_9APHY</name>
<gene>
    <name evidence="2" type="ORF">GFSPODELE1_LOCUS5463</name>
</gene>
<reference evidence="3" key="1">
    <citation type="submission" date="2024-04" db="EMBL/GenBank/DDBJ databases">
        <authorList>
            <person name="Shaw F."/>
            <person name="Minotto A."/>
        </authorList>
    </citation>
    <scope>NUCLEOTIDE SEQUENCE [LARGE SCALE GENOMIC DNA]</scope>
</reference>
<dbReference type="EMBL" id="OZ037946">
    <property type="protein sequence ID" value="CAL1705516.1"/>
    <property type="molecule type" value="Genomic_DNA"/>
</dbReference>
<keyword evidence="1" id="KW-0175">Coiled coil</keyword>
<proteinExistence type="predicted"/>
<accession>A0ABP1DCB3</accession>
<organism evidence="2 3">
    <name type="scientific">Somion occarium</name>
    <dbReference type="NCBI Taxonomy" id="3059160"/>
    <lineage>
        <taxon>Eukaryota</taxon>
        <taxon>Fungi</taxon>
        <taxon>Dikarya</taxon>
        <taxon>Basidiomycota</taxon>
        <taxon>Agaricomycotina</taxon>
        <taxon>Agaricomycetes</taxon>
        <taxon>Polyporales</taxon>
        <taxon>Cerrenaceae</taxon>
        <taxon>Somion</taxon>
    </lineage>
</organism>
<keyword evidence="3" id="KW-1185">Reference proteome</keyword>
<feature type="non-terminal residue" evidence="2">
    <location>
        <position position="1"/>
    </location>
</feature>
<dbReference type="Proteomes" id="UP001497453">
    <property type="component" value="Chromosome 3"/>
</dbReference>
<evidence type="ECO:0000313" key="3">
    <source>
        <dbReference type="Proteomes" id="UP001497453"/>
    </source>
</evidence>
<evidence type="ECO:0000256" key="1">
    <source>
        <dbReference type="SAM" id="Coils"/>
    </source>
</evidence>
<sequence length="611" mass="68192">ERGESDTSTTSGRGYLRSLLTFEDDVCKFDTAPLLSLAVNSLSQLSPRTLSDLYQHTQGTSPTETEFSDLSLLDHYGFLWRPAVSTDEATYYYAGISPSPPKLVFRTSKQPWVKPTGPEAYRHLKQLRPVYGHQLNDQWDTIGPQVLGLLDEQGVRFSSVDIVRFRSDTDANVVVSLVVLWIGVLPDSLVGEDAFNSANGLLDLLKSHGIHDVDVEYRESVYRRSTGPELYAPASDFNPTKNVIDPLTTSLPLPIANAKTSHLQGTLGFYFAEGGESEDILAATARHVLFPRDEDNSEYTCTNTSKPRNDVLLMGTKAWDDYLQSVQIEIGNLGITVEIHERHLATLRPKAEGSTTSAKMAKEELKETEELLRKIREAINKLEEFYDMTKKEWAKPSQQIIGHIVRSPPISVNTPPHGFTKDVAIIKLDKEKFKNVEGPMNVLDLGPEIDGAKFTRTIYPRVDTQPEFEYPGDRLLPLREIIPENFLHHPDMLDIDGEPCLLVIKRGLTTKTTIGRATGIFSYIREYFPNGTHHTSMEWAILPYDGDSGAFSKDGDSGSIIVDRLGRFGGLLTGVAGKTPSSDVTYATPFFWLWSLIKDMYPNAHLSPVIE</sequence>
<feature type="coiled-coil region" evidence="1">
    <location>
        <begin position="358"/>
        <end position="392"/>
    </location>
</feature>
<protein>
    <submittedName>
        <fullName evidence="2">Uncharacterized protein</fullName>
    </submittedName>
</protein>